<feature type="compositionally biased region" description="Pro residues" evidence="1">
    <location>
        <begin position="513"/>
        <end position="522"/>
    </location>
</feature>
<dbReference type="InterPro" id="IPR016024">
    <property type="entry name" value="ARM-type_fold"/>
</dbReference>
<evidence type="ECO:0000313" key="4">
    <source>
        <dbReference type="Proteomes" id="UP001141327"/>
    </source>
</evidence>
<dbReference type="SUPFAM" id="SSF48371">
    <property type="entry name" value="ARM repeat"/>
    <property type="match status" value="1"/>
</dbReference>
<dbReference type="EMBL" id="JAPMOS010000006">
    <property type="protein sequence ID" value="KAJ4461770.1"/>
    <property type="molecule type" value="Genomic_DNA"/>
</dbReference>
<name>A0ABQ8URK2_9EUKA</name>
<feature type="compositionally biased region" description="Acidic residues" evidence="1">
    <location>
        <begin position="1154"/>
        <end position="1167"/>
    </location>
</feature>
<accession>A0ABQ8URK2</accession>
<feature type="region of interest" description="Disordered" evidence="1">
    <location>
        <begin position="792"/>
        <end position="831"/>
    </location>
</feature>
<feature type="region of interest" description="Disordered" evidence="1">
    <location>
        <begin position="160"/>
        <end position="180"/>
    </location>
</feature>
<feature type="region of interest" description="Disordered" evidence="1">
    <location>
        <begin position="924"/>
        <end position="948"/>
    </location>
</feature>
<evidence type="ECO:0000259" key="2">
    <source>
        <dbReference type="Pfam" id="PF24173"/>
    </source>
</evidence>
<feature type="compositionally biased region" description="Low complexity" evidence="1">
    <location>
        <begin position="1144"/>
        <end position="1153"/>
    </location>
</feature>
<dbReference type="InterPro" id="IPR052587">
    <property type="entry name" value="TELO2-interacting_protein_1"/>
</dbReference>
<evidence type="ECO:0000313" key="3">
    <source>
        <dbReference type="EMBL" id="KAJ4461770.1"/>
    </source>
</evidence>
<evidence type="ECO:0000256" key="1">
    <source>
        <dbReference type="SAM" id="MobiDB-lite"/>
    </source>
</evidence>
<dbReference type="PANTHER" id="PTHR18460">
    <property type="entry name" value="TEL2 INTERACTING PROTEIN 1 TTI1 FAMILY MEMBER"/>
    <property type="match status" value="1"/>
</dbReference>
<feature type="compositionally biased region" description="Low complexity" evidence="1">
    <location>
        <begin position="984"/>
        <end position="997"/>
    </location>
</feature>
<feature type="compositionally biased region" description="Low complexity" evidence="1">
    <location>
        <begin position="1117"/>
        <end position="1136"/>
    </location>
</feature>
<gene>
    <name evidence="3" type="ORF">PAPYR_1911</name>
</gene>
<feature type="region of interest" description="Disordered" evidence="1">
    <location>
        <begin position="512"/>
        <end position="531"/>
    </location>
</feature>
<dbReference type="InterPro" id="IPR057566">
    <property type="entry name" value="TPR_TTI1_N"/>
</dbReference>
<feature type="region of interest" description="Disordered" evidence="1">
    <location>
        <begin position="274"/>
        <end position="295"/>
    </location>
</feature>
<proteinExistence type="predicted"/>
<comment type="caution">
    <text evidence="3">The sequence shown here is derived from an EMBL/GenBank/DDBJ whole genome shotgun (WGS) entry which is preliminary data.</text>
</comment>
<feature type="region of interest" description="Disordered" evidence="1">
    <location>
        <begin position="1025"/>
        <end position="1046"/>
    </location>
</feature>
<dbReference type="Proteomes" id="UP001141327">
    <property type="component" value="Unassembled WGS sequence"/>
</dbReference>
<feature type="compositionally biased region" description="Low complexity" evidence="1">
    <location>
        <begin position="1613"/>
        <end position="1628"/>
    </location>
</feature>
<dbReference type="Pfam" id="PF24173">
    <property type="entry name" value="TPR_TTI1_N"/>
    <property type="match status" value="1"/>
</dbReference>
<feature type="region of interest" description="Disordered" evidence="1">
    <location>
        <begin position="1312"/>
        <end position="1336"/>
    </location>
</feature>
<keyword evidence="4" id="KW-1185">Reference proteome</keyword>
<feature type="region of interest" description="Disordered" evidence="1">
    <location>
        <begin position="1371"/>
        <end position="1402"/>
    </location>
</feature>
<feature type="compositionally biased region" description="Low complexity" evidence="1">
    <location>
        <begin position="438"/>
        <end position="449"/>
    </location>
</feature>
<feature type="region of interest" description="Disordered" evidence="1">
    <location>
        <begin position="1605"/>
        <end position="1628"/>
    </location>
</feature>
<feature type="region of interest" description="Disordered" evidence="1">
    <location>
        <begin position="433"/>
        <end position="458"/>
    </location>
</feature>
<feature type="compositionally biased region" description="Basic and acidic residues" evidence="1">
    <location>
        <begin position="1001"/>
        <end position="1011"/>
    </location>
</feature>
<sequence>MFGALLSSQQGVFHPDLFRLLHQFLADVPSCRELAAASPQSLIGPLAPLVSGLLDHAINDRDRTLQLEALHCLEELARVIRSPDVIATFLPGISVALFKVITGDVKQGTPVLSLAVTVWGRLTARAFSDQANGCVLRATEASPSTVTSFRGFLGGFKQRTSTPPALPPPTEASGHSPADGVMPDVVCRTRDWFLTSQRHILQQVDALFGEPDTNAPPLVLPRLTARPPAEPTPGFRRAMVVTLWRLLSACSSSLQPAVPVLIDYLLKESGSAADAQPSRAPLPTPTPALPASAPGEWLDDLPRDLVDSHSTEVAPLAQYLLHQRLPALFTDGAGPAGGGNTSRTALLEMLAERMEGLVRQLPRVLSGTDGRRQGSIIRRLLGYLQVMPPAATERVLVPHKEALFAGLLTGLSPSLYAPLRPKADARVTLLPSGWERTPSSAPAGASVSPKEAASGRPGTGASWFATHLRFERMSDPALVGGIEAVWRSLGRWSTTRLSLLPALTALLRHTRSPAPPPAPSVPHRPQGGAGTSLLLVPDAPVGPDPALWADMGVGTPAVIALVQMLEGAAQATAAPLAGLAAGFSASAAAPAPTAGAAEAADEIAGALDALLADEVWGAGPAPAPDGVARPADGPLAGGPAQTVRGLVLCGAAQRLVELLTDLLPYGTLAPAAAPGPDGSPGRRLPVAVGHPLGPLMPRLINRLLEHLCASDIALNGAAREALVTLALRTACEPPERPAARPTAATLLQYLVVSNMDYITDLACRQLRFPGLDPHVMSILRAVFSTLSATESADALEQQQQQQPLPRPTLDGPAARGAAELRPPGASSSHPHVAPLLRDLAAALLRALPNPSLSAAGPLGVLPGALAQRLREEEHGRLEALWSAIRQLALATAVLLLAHSRTAAQEKRRADLERAWAAFMGPLGHGPARPAAPPGPEERAPPGVGAGCHQGSKRRRYGCPGAAETADLDALWEAFVRQSEAAPRGAAASAAAAPAGADDTADDRAEPEEPRTIEGIRHFWRQYHAQQDKDREHPPEVSFPEDEDPSAKLDVPTQIFREILMRLLQSGTHHLAHGNPAVRGAVLDAVVLAAAALTGHPEVLGQLALCKDMPLFAPLRIPSAPRRSPLGRSSAAAPGSGADDEQGDSHSSGGPSDDGAVDEGQSGEEEEAAQAQAERGRPCHRIGTQGRWHGHGSLVRCHVERPFGVLPPGPESAPPPKDFLPAVHALWPLLAAMLVSPDPTAGTAAGPSTDALRVIGVLAAICPDFLTARLHTGPSRGAWGGDHLVFLFLFFFLSAAPDVWPAVVRLLEETHPAPAPAPAPTPLRWSSSRPPSGEAALSLEGRADGAGAGAPPPLFPLCPRCRMVRADRGLLAALREPPEEEPRPASQHPRARRSPAGPPPAALDRLTRARVGAALFVGDLARLAATRPRRYQALLEGDLTLAPPDFPIRLLAERTLAPSPADPSPSRWPEFQRAPLPARKMGVRTALFGALLPATLPPPATSSAPSSSEGPLSGLPGVALASCGALLAAGASQTEAAEWLGQASRFWCTALSAPAPPAARPEGPSGTGRVARALREVLEAEAVLAHRCPSAGPPCPVCLLCAPSPSADPPAPPGADAAQPGQQDTSRPA</sequence>
<feature type="region of interest" description="Disordered" evidence="1">
    <location>
        <begin position="984"/>
        <end position="1011"/>
    </location>
</feature>
<protein>
    <recommendedName>
        <fullName evidence="2">TTI1 N-terminal TPR domain-containing protein</fullName>
    </recommendedName>
</protein>
<dbReference type="PANTHER" id="PTHR18460:SF3">
    <property type="entry name" value="TELO2-INTERACTING PROTEIN 1 HOMOLOG"/>
    <property type="match status" value="1"/>
</dbReference>
<reference evidence="3" key="1">
    <citation type="journal article" date="2022" name="bioRxiv">
        <title>Genomics of Preaxostyla Flagellates Illuminates Evolutionary Transitions and the Path Towards Mitochondrial Loss.</title>
        <authorList>
            <person name="Novak L.V.F."/>
            <person name="Treitli S.C."/>
            <person name="Pyrih J."/>
            <person name="Halakuc P."/>
            <person name="Pipaliya S.V."/>
            <person name="Vacek V."/>
            <person name="Brzon O."/>
            <person name="Soukal P."/>
            <person name="Eme L."/>
            <person name="Dacks J.B."/>
            <person name="Karnkowska A."/>
            <person name="Elias M."/>
            <person name="Hampl V."/>
        </authorList>
    </citation>
    <scope>NUCLEOTIDE SEQUENCE</scope>
    <source>
        <strain evidence="3">RCP-MX</strain>
    </source>
</reference>
<feature type="compositionally biased region" description="Basic and acidic residues" evidence="1">
    <location>
        <begin position="1025"/>
        <end position="1034"/>
    </location>
</feature>
<organism evidence="3 4">
    <name type="scientific">Paratrimastix pyriformis</name>
    <dbReference type="NCBI Taxonomy" id="342808"/>
    <lineage>
        <taxon>Eukaryota</taxon>
        <taxon>Metamonada</taxon>
        <taxon>Preaxostyla</taxon>
        <taxon>Paratrimastigidae</taxon>
        <taxon>Paratrimastix</taxon>
    </lineage>
</organism>
<feature type="domain" description="TTI1 N-terminal TPR" evidence="2">
    <location>
        <begin position="45"/>
        <end position="138"/>
    </location>
</feature>
<feature type="region of interest" description="Disordered" evidence="1">
    <location>
        <begin position="1117"/>
        <end position="1184"/>
    </location>
</feature>